<keyword evidence="5" id="KW-1185">Reference proteome</keyword>
<feature type="domain" description="DH" evidence="3">
    <location>
        <begin position="102"/>
        <end position="293"/>
    </location>
</feature>
<evidence type="ECO:0000259" key="3">
    <source>
        <dbReference type="PROSITE" id="PS50010"/>
    </source>
</evidence>
<keyword evidence="1" id="KW-0175">Coiled coil</keyword>
<feature type="compositionally biased region" description="Acidic residues" evidence="2">
    <location>
        <begin position="810"/>
        <end position="820"/>
    </location>
</feature>
<dbReference type="GO" id="GO:0005737">
    <property type="term" value="C:cytoplasm"/>
    <property type="evidence" value="ECO:0007669"/>
    <property type="project" value="TreeGrafter"/>
</dbReference>
<dbReference type="InterPro" id="IPR051092">
    <property type="entry name" value="FYVE_RhoGEF_PH"/>
</dbReference>
<feature type="compositionally biased region" description="Basic and acidic residues" evidence="2">
    <location>
        <begin position="754"/>
        <end position="792"/>
    </location>
</feature>
<feature type="region of interest" description="Disordered" evidence="2">
    <location>
        <begin position="1047"/>
        <end position="1077"/>
    </location>
</feature>
<evidence type="ECO:0000313" key="4">
    <source>
        <dbReference type="EMBL" id="KZP04914.1"/>
    </source>
</evidence>
<dbReference type="GO" id="GO:0005085">
    <property type="term" value="F:guanyl-nucleotide exchange factor activity"/>
    <property type="evidence" value="ECO:0007669"/>
    <property type="project" value="InterPro"/>
</dbReference>
<reference evidence="4 5" key="1">
    <citation type="journal article" date="2016" name="Mol. Biol. Evol.">
        <title>Comparative Genomics of Early-Diverging Mushroom-Forming Fungi Provides Insights into the Origins of Lignocellulose Decay Capabilities.</title>
        <authorList>
            <person name="Nagy L.G."/>
            <person name="Riley R."/>
            <person name="Tritt A."/>
            <person name="Adam C."/>
            <person name="Daum C."/>
            <person name="Floudas D."/>
            <person name="Sun H."/>
            <person name="Yadav J.S."/>
            <person name="Pangilinan J."/>
            <person name="Larsson K.H."/>
            <person name="Matsuura K."/>
            <person name="Barry K."/>
            <person name="Labutti K."/>
            <person name="Kuo R."/>
            <person name="Ohm R.A."/>
            <person name="Bhattacharya S.S."/>
            <person name="Shirouzu T."/>
            <person name="Yoshinaga Y."/>
            <person name="Martin F.M."/>
            <person name="Grigoriev I.V."/>
            <person name="Hibbett D.S."/>
        </authorList>
    </citation>
    <scope>NUCLEOTIDE SEQUENCE [LARGE SCALE GENOMIC DNA]</scope>
    <source>
        <strain evidence="4 5">CBS 109695</strain>
    </source>
</reference>
<feature type="compositionally biased region" description="Basic residues" evidence="2">
    <location>
        <begin position="715"/>
        <end position="726"/>
    </location>
</feature>
<dbReference type="SMART" id="SM00325">
    <property type="entry name" value="RhoGEF"/>
    <property type="match status" value="1"/>
</dbReference>
<dbReference type="Pfam" id="PF00621">
    <property type="entry name" value="RhoGEF"/>
    <property type="match status" value="1"/>
</dbReference>
<dbReference type="CDD" id="cd00160">
    <property type="entry name" value="RhoGEF"/>
    <property type="match status" value="1"/>
</dbReference>
<feature type="compositionally biased region" description="Low complexity" evidence="2">
    <location>
        <begin position="980"/>
        <end position="998"/>
    </location>
</feature>
<name>A0A167VE66_9AGAM</name>
<feature type="compositionally biased region" description="Polar residues" evidence="2">
    <location>
        <begin position="728"/>
        <end position="750"/>
    </location>
</feature>
<dbReference type="PANTHER" id="PTHR12673">
    <property type="entry name" value="FACIOGENITAL DYSPLASIA PROTEIN"/>
    <property type="match status" value="1"/>
</dbReference>
<evidence type="ECO:0000256" key="1">
    <source>
        <dbReference type="SAM" id="Coils"/>
    </source>
</evidence>
<dbReference type="Proteomes" id="UP000076532">
    <property type="component" value="Unassembled WGS sequence"/>
</dbReference>
<feature type="region of interest" description="Disordered" evidence="2">
    <location>
        <begin position="931"/>
        <end position="1008"/>
    </location>
</feature>
<organism evidence="4 5">
    <name type="scientific">Athelia psychrophila</name>
    <dbReference type="NCBI Taxonomy" id="1759441"/>
    <lineage>
        <taxon>Eukaryota</taxon>
        <taxon>Fungi</taxon>
        <taxon>Dikarya</taxon>
        <taxon>Basidiomycota</taxon>
        <taxon>Agaricomycotina</taxon>
        <taxon>Agaricomycetes</taxon>
        <taxon>Agaricomycetidae</taxon>
        <taxon>Atheliales</taxon>
        <taxon>Atheliaceae</taxon>
        <taxon>Athelia</taxon>
    </lineage>
</organism>
<dbReference type="AlphaFoldDB" id="A0A167VE66"/>
<dbReference type="InterPro" id="IPR035899">
    <property type="entry name" value="DBL_dom_sf"/>
</dbReference>
<dbReference type="PANTHER" id="PTHR12673:SF270">
    <property type="entry name" value="FYVE-TYPE DOMAIN-CONTAINING PROTEIN"/>
    <property type="match status" value="1"/>
</dbReference>
<evidence type="ECO:0000256" key="2">
    <source>
        <dbReference type="SAM" id="MobiDB-lite"/>
    </source>
</evidence>
<feature type="region of interest" description="Disordered" evidence="2">
    <location>
        <begin position="647"/>
        <end position="668"/>
    </location>
</feature>
<dbReference type="InterPro" id="IPR000219">
    <property type="entry name" value="DH_dom"/>
</dbReference>
<dbReference type="SUPFAM" id="SSF48065">
    <property type="entry name" value="DBL homology domain (DH-domain)"/>
    <property type="match status" value="1"/>
</dbReference>
<sequence>MALSTSPRKLVPLATGDDWLSVAKPSASVSGPTTVKRVFFCGVVVESTENGRRLPEDVQDLIASLGEPMTADSDIPLLPLSNDSQLDDASDLRRQKPTDASTLLQLINELVTTEQSYVRRLKILKHDYADPLRKFSRNKDTAILPAYEAKTLFGNIDNLLPVNAAFLADLEKMLAPDGPRTVGGVGDVAMKHFGDHRGFEFYKVYYEKREEAQSIFLREMGKKSSPFAAFIDRIKYANADARNRIGLRELLMDPVQRIPRYTLFFRGMIKHMATADPQRRKLIEADKIASKIALAEADDQTKQAAIWYCLKATVDGFPAGLISHSRRFIDCIDVEDVIVDSAGPSSTSSSLHCTLFLFDDKLLIAKRPGNGERSGRSLSGLDEMDKLAKSGGLPIGMKKSGMTFKGVVDITHVVAADVGGPDMHIYLEDPPQGQTDRWSGRPFRALSVVHPPSSIGFDSTRSQIDKTRFLEHLWEAQASYRTKAGQSVVLRNDETEVESRGGRITLARTYFNLYQRTAFLQESKKTKVVVHIDPLGSADPVPFGMDGPPFVRIRVQPMAGELCRYTVMSNDPDDDSEEDIVQTARVPARIIQTIHQFGLFKFRTGNNSAPATPTASIRSRAHSFGLDAISRNLFNTRSGASKIDFFSGSINGSRRSKSSVSKSSTTTMTADGSLVKFSSRNSTTTTATSMLSMDESPFFGGGGSLEKPSSSRSRSTSRKLHKKRSKSPGTFGSDSEGASSMRSTSRSNPGSRAASEERELDYSDVDEVHPMRTARERDESDMDLSLRLELARRNSQSQHGKPSVPLPEPNVEETIYEEEPPLPVRPTSRMSREASSRHSTTPNTRPVTPSPDRESPGPSRSTSQLASERRPMGPRCPSPLPKSPLLLPSEMPDVDFEKDDMFMHVDQPSTPPNAPVATHYGGFRAPFVSTGNTANTPKQSTSDITTPHTEPLSIKKKTSGRSNLSYGSPLPMRKTFTRTSPAARSRIVSPRRVSPQVRTMRVSTQGNEKSTYIEETIRLAETTKEDVESSRRAVKRIKLGLDNFQSNSSRVTSEDNWRSTSPVKGLPRTPQRTSAAISKEAQDRMNEMRSLIGRRLEGEATPRTRSGTLPSAFTPRSGDAIPVDDTADTLQELVSEADRHITRAYSNHEAMQHNIQLLADDFKQKTFELDRSRLELQNTKRQCELVKSLLADATAEKEIMYEAFNEELDGMYHDANLPEDEAWTSMAEDLRETKESRNALAKDNSQLKRRLAEMECQQDEWTNLLRAHGLTS</sequence>
<feature type="compositionally biased region" description="Low complexity" evidence="2">
    <location>
        <begin position="647"/>
        <end position="664"/>
    </location>
</feature>
<dbReference type="PROSITE" id="PS50010">
    <property type="entry name" value="DH_2"/>
    <property type="match status" value="1"/>
</dbReference>
<proteinExistence type="predicted"/>
<dbReference type="OrthoDB" id="660555at2759"/>
<feature type="region of interest" description="Disordered" evidence="2">
    <location>
        <begin position="686"/>
        <end position="914"/>
    </location>
</feature>
<feature type="region of interest" description="Disordered" evidence="2">
    <location>
        <begin position="1099"/>
        <end position="1120"/>
    </location>
</feature>
<feature type="coiled-coil region" evidence="1">
    <location>
        <begin position="1230"/>
        <end position="1264"/>
    </location>
</feature>
<dbReference type="STRING" id="436010.A0A167VE66"/>
<protein>
    <recommendedName>
        <fullName evidence="3">DH domain-containing protein</fullName>
    </recommendedName>
</protein>
<feature type="compositionally biased region" description="Polar residues" evidence="2">
    <location>
        <begin position="837"/>
        <end position="847"/>
    </location>
</feature>
<feature type="compositionally biased region" description="Polar residues" evidence="2">
    <location>
        <begin position="931"/>
        <end position="948"/>
    </location>
</feature>
<evidence type="ECO:0000313" key="5">
    <source>
        <dbReference type="Proteomes" id="UP000076532"/>
    </source>
</evidence>
<gene>
    <name evidence="4" type="ORF">FIBSPDRAFT_923268</name>
</gene>
<accession>A0A167VE66</accession>
<dbReference type="EMBL" id="KV417878">
    <property type="protein sequence ID" value="KZP04914.1"/>
    <property type="molecule type" value="Genomic_DNA"/>
</dbReference>
<dbReference type="Gene3D" id="1.20.900.10">
    <property type="entry name" value="Dbl homology (DH) domain"/>
    <property type="match status" value="1"/>
</dbReference>